<reference evidence="2 3" key="1">
    <citation type="journal article" date="2009" name="Nucleic Acids Res.">
        <title>Analysis of complete genome sequence of Neorickettsia risticii: causative agent of Potomac horse fever.</title>
        <authorList>
            <person name="Lin M."/>
            <person name="Zhang C."/>
            <person name="Gibson K."/>
            <person name="Rikihisa Y."/>
        </authorList>
    </citation>
    <scope>NUCLEOTIDE SEQUENCE [LARGE SCALE GENOMIC DNA]</scope>
    <source>
        <strain evidence="2 3">Illinois</strain>
    </source>
</reference>
<name>C6V5Z5_NEORI</name>
<gene>
    <name evidence="2" type="ordered locus">NRI_0846</name>
</gene>
<feature type="compositionally biased region" description="Low complexity" evidence="1">
    <location>
        <begin position="601"/>
        <end position="621"/>
    </location>
</feature>
<dbReference type="Proteomes" id="UP000001627">
    <property type="component" value="Chromosome"/>
</dbReference>
<keyword evidence="3" id="KW-1185">Reference proteome</keyword>
<sequence>MDFIVEATEQNFSYEEALLILKEAADADREIVWRKDEQGKKITRYDPLAAQNERSQSRKLFSSHDYLQQAINMFRGADEIVAAVVDNPVQGELRSWLKRRALIILTAGLPRYNEKACQELLKTFNTEVCKILQRHALPSLTLKKVSALLRKAESYAPLGDAHHYSVETVTRIGNNIIFQADVPVTETTENQKRLLQDYETQAWYQSLHPVEQALFRRHVGALTDSKHIPSVYLRGIPCLRNGYRKVLTKFTIDDSGNITGRTPLTSYTHSASLAATQEHRQLRLQLASENYQQLCRANPGKNVSVLTLCARVPLQGFIDRFCPKLSSNILDTYVVDTTESAVGRENTHVIPINALRFISKNTISKTCDKLIGEYVQRAGISMNPQYQDLLRYLTQNTSTWSTRAYRHACDSITNLPTREERALAKEMVELRRLELKQGGFLGRLTSLFEVLTSAFRSTPRNRNARIAAKVTALWEQVCDNEVLCVSCKSGKDRTGYVTTSADAIASAMYTPELQLGTIQGALVRNGHTQFLASHSGGKTGCFGLKPVQVDAVEGIGGENCSSLFTSAARSSSSISLVDTHVTTGGTPDARPRFPLKRTRTESTTSSSDSLCTLSSRTSSASQEEHPDTGLIDLTVQRGIESQQQASQSARK</sequence>
<dbReference type="HOGENOM" id="CLU_022805_0_0_5"/>
<protein>
    <submittedName>
        <fullName evidence="2">Uncharacterized protein</fullName>
    </submittedName>
</protein>
<evidence type="ECO:0000313" key="2">
    <source>
        <dbReference type="EMBL" id="ACT69809.1"/>
    </source>
</evidence>
<dbReference type="eggNOG" id="ENOG5032U5V">
    <property type="taxonomic scope" value="Bacteria"/>
</dbReference>
<dbReference type="KEGG" id="nri:NRI_0846"/>
<accession>C6V5Z5</accession>
<feature type="region of interest" description="Disordered" evidence="1">
    <location>
        <begin position="578"/>
        <end position="651"/>
    </location>
</feature>
<evidence type="ECO:0000256" key="1">
    <source>
        <dbReference type="SAM" id="MobiDB-lite"/>
    </source>
</evidence>
<dbReference type="EMBL" id="CP001431">
    <property type="protein sequence ID" value="ACT69809.1"/>
    <property type="molecule type" value="Genomic_DNA"/>
</dbReference>
<organism evidence="2 3">
    <name type="scientific">Neorickettsia risticii (strain Illinois)</name>
    <dbReference type="NCBI Taxonomy" id="434131"/>
    <lineage>
        <taxon>Bacteria</taxon>
        <taxon>Pseudomonadati</taxon>
        <taxon>Pseudomonadota</taxon>
        <taxon>Alphaproteobacteria</taxon>
        <taxon>Rickettsiales</taxon>
        <taxon>Anaplasmataceae</taxon>
        <taxon>Neorickettsia</taxon>
    </lineage>
</organism>
<feature type="compositionally biased region" description="Polar residues" evidence="1">
    <location>
        <begin position="639"/>
        <end position="651"/>
    </location>
</feature>
<proteinExistence type="predicted"/>
<dbReference type="AlphaFoldDB" id="C6V5Z5"/>
<evidence type="ECO:0000313" key="3">
    <source>
        <dbReference type="Proteomes" id="UP000001627"/>
    </source>
</evidence>